<dbReference type="AlphaFoldDB" id="A0A5B7DUS8"/>
<name>A0A5B7DUS8_PORTR</name>
<feature type="coiled-coil region" evidence="1">
    <location>
        <begin position="44"/>
        <end position="71"/>
    </location>
</feature>
<keyword evidence="1" id="KW-0175">Coiled coil</keyword>
<dbReference type="Proteomes" id="UP000324222">
    <property type="component" value="Unassembled WGS sequence"/>
</dbReference>
<reference evidence="2 3" key="1">
    <citation type="submission" date="2019-05" db="EMBL/GenBank/DDBJ databases">
        <title>Another draft genome of Portunus trituberculatus and its Hox gene families provides insights of decapod evolution.</title>
        <authorList>
            <person name="Jeong J.-H."/>
            <person name="Song I."/>
            <person name="Kim S."/>
            <person name="Choi T."/>
            <person name="Kim D."/>
            <person name="Ryu S."/>
            <person name="Kim W."/>
        </authorList>
    </citation>
    <scope>NUCLEOTIDE SEQUENCE [LARGE SCALE GENOMIC DNA]</scope>
    <source>
        <tissue evidence="2">Muscle</tissue>
    </source>
</reference>
<evidence type="ECO:0000313" key="2">
    <source>
        <dbReference type="EMBL" id="MPC25451.1"/>
    </source>
</evidence>
<sequence length="78" mass="9705">MNVELARVHPQTNHYHYPQDEYYLDLDLCDLLERVRLLERDRDLDLLERDLDLLRRLLRSLERLRDLERRDLLLDCNM</sequence>
<keyword evidence="3" id="KW-1185">Reference proteome</keyword>
<evidence type="ECO:0000256" key="1">
    <source>
        <dbReference type="SAM" id="Coils"/>
    </source>
</evidence>
<protein>
    <submittedName>
        <fullName evidence="2">Uncharacterized protein</fullName>
    </submittedName>
</protein>
<dbReference type="EMBL" id="VSRR010001464">
    <property type="protein sequence ID" value="MPC25451.1"/>
    <property type="molecule type" value="Genomic_DNA"/>
</dbReference>
<accession>A0A5B7DUS8</accession>
<organism evidence="2 3">
    <name type="scientific">Portunus trituberculatus</name>
    <name type="common">Swimming crab</name>
    <name type="synonym">Neptunus trituberculatus</name>
    <dbReference type="NCBI Taxonomy" id="210409"/>
    <lineage>
        <taxon>Eukaryota</taxon>
        <taxon>Metazoa</taxon>
        <taxon>Ecdysozoa</taxon>
        <taxon>Arthropoda</taxon>
        <taxon>Crustacea</taxon>
        <taxon>Multicrustacea</taxon>
        <taxon>Malacostraca</taxon>
        <taxon>Eumalacostraca</taxon>
        <taxon>Eucarida</taxon>
        <taxon>Decapoda</taxon>
        <taxon>Pleocyemata</taxon>
        <taxon>Brachyura</taxon>
        <taxon>Eubrachyura</taxon>
        <taxon>Portunoidea</taxon>
        <taxon>Portunidae</taxon>
        <taxon>Portuninae</taxon>
        <taxon>Portunus</taxon>
    </lineage>
</organism>
<proteinExistence type="predicted"/>
<comment type="caution">
    <text evidence="2">The sequence shown here is derived from an EMBL/GenBank/DDBJ whole genome shotgun (WGS) entry which is preliminary data.</text>
</comment>
<evidence type="ECO:0000313" key="3">
    <source>
        <dbReference type="Proteomes" id="UP000324222"/>
    </source>
</evidence>
<gene>
    <name evidence="2" type="ORF">E2C01_018565</name>
</gene>